<protein>
    <submittedName>
        <fullName evidence="3">Uncharacterized protein</fullName>
    </submittedName>
</protein>
<evidence type="ECO:0000256" key="2">
    <source>
        <dbReference type="SAM" id="Phobius"/>
    </source>
</evidence>
<feature type="coiled-coil region" evidence="1">
    <location>
        <begin position="11"/>
        <end position="45"/>
    </location>
</feature>
<reference evidence="3 4" key="1">
    <citation type="journal article" date="2016" name="G3 (Bethesda)">
        <title>First Draft Assembly and Annotation of the Genome of a California Endemic Oak Quercus lobata Nee (Fagaceae).</title>
        <authorList>
            <person name="Sork V.L."/>
            <person name="Fitz-Gibbon S.T."/>
            <person name="Puiu D."/>
            <person name="Crepeau M."/>
            <person name="Gugger P.F."/>
            <person name="Sherman R."/>
            <person name="Stevens K."/>
            <person name="Langley C.H."/>
            <person name="Pellegrini M."/>
            <person name="Salzberg S.L."/>
        </authorList>
    </citation>
    <scope>NUCLEOTIDE SEQUENCE [LARGE SCALE GENOMIC DNA]</scope>
    <source>
        <strain evidence="3 4">cv. SW786</strain>
    </source>
</reference>
<name>A0A7N2LIN3_QUELO</name>
<reference evidence="3" key="2">
    <citation type="submission" date="2021-01" db="UniProtKB">
        <authorList>
            <consortium name="EnsemblPlants"/>
        </authorList>
    </citation>
    <scope>IDENTIFICATION</scope>
</reference>
<keyword evidence="1" id="KW-0175">Coiled coil</keyword>
<proteinExistence type="predicted"/>
<dbReference type="Proteomes" id="UP000594261">
    <property type="component" value="Chromosome 4"/>
</dbReference>
<keyword evidence="2" id="KW-0472">Membrane</keyword>
<dbReference type="EMBL" id="LRBV02000004">
    <property type="status" value="NOT_ANNOTATED_CDS"/>
    <property type="molecule type" value="Genomic_DNA"/>
</dbReference>
<keyword evidence="2" id="KW-0812">Transmembrane</keyword>
<keyword evidence="4" id="KW-1185">Reference proteome</keyword>
<evidence type="ECO:0000313" key="4">
    <source>
        <dbReference type="Proteomes" id="UP000594261"/>
    </source>
</evidence>
<evidence type="ECO:0000313" key="3">
    <source>
        <dbReference type="EnsemblPlants" id="QL04p086969:mrna"/>
    </source>
</evidence>
<dbReference type="EnsemblPlants" id="QL04p086969:mrna">
    <property type="protein sequence ID" value="QL04p086969:mrna"/>
    <property type="gene ID" value="QL04p086969"/>
</dbReference>
<keyword evidence="2" id="KW-1133">Transmembrane helix</keyword>
<organism evidence="3 4">
    <name type="scientific">Quercus lobata</name>
    <name type="common">Valley oak</name>
    <dbReference type="NCBI Taxonomy" id="97700"/>
    <lineage>
        <taxon>Eukaryota</taxon>
        <taxon>Viridiplantae</taxon>
        <taxon>Streptophyta</taxon>
        <taxon>Embryophyta</taxon>
        <taxon>Tracheophyta</taxon>
        <taxon>Spermatophyta</taxon>
        <taxon>Magnoliopsida</taxon>
        <taxon>eudicotyledons</taxon>
        <taxon>Gunneridae</taxon>
        <taxon>Pentapetalae</taxon>
        <taxon>rosids</taxon>
        <taxon>fabids</taxon>
        <taxon>Fagales</taxon>
        <taxon>Fagaceae</taxon>
        <taxon>Quercus</taxon>
    </lineage>
</organism>
<dbReference type="AlphaFoldDB" id="A0A7N2LIN3"/>
<dbReference type="InParanoid" id="A0A7N2LIN3"/>
<feature type="transmembrane region" description="Helical" evidence="2">
    <location>
        <begin position="90"/>
        <end position="115"/>
    </location>
</feature>
<accession>A0A7N2LIN3</accession>
<dbReference type="Gramene" id="QL04p086969:mrna">
    <property type="protein sequence ID" value="QL04p086969:mrna"/>
    <property type="gene ID" value="QL04p086969"/>
</dbReference>
<evidence type="ECO:0000256" key="1">
    <source>
        <dbReference type="SAM" id="Coils"/>
    </source>
</evidence>
<sequence>MAGDKSEIALYQALVDRFQSLEASLERLREQFDELVQENNKIIKNKEVDDDMVGSDSDSRWVCFPGFFGAGVLYRSVLENMGHAVHGRSYTVFILHMVGSLADFISFFIAIITLLDCVEFLNSSSTPLCFN</sequence>